<dbReference type="KEGG" id="lgi:LOTGIDRAFT_175672"/>
<keyword evidence="1" id="KW-0472">Membrane</keyword>
<keyword evidence="1" id="KW-1133">Transmembrane helix</keyword>
<name>V4AH06_LOTGI</name>
<dbReference type="OrthoDB" id="6111211at2759"/>
<feature type="transmembrane region" description="Helical" evidence="1">
    <location>
        <begin position="140"/>
        <end position="161"/>
    </location>
</feature>
<gene>
    <name evidence="2" type="ORF">LOTGIDRAFT_175672</name>
</gene>
<evidence type="ECO:0000313" key="3">
    <source>
        <dbReference type="Proteomes" id="UP000030746"/>
    </source>
</evidence>
<dbReference type="CTD" id="20243320"/>
<dbReference type="AlphaFoldDB" id="V4AH06"/>
<dbReference type="Proteomes" id="UP000030746">
    <property type="component" value="Unassembled WGS sequence"/>
</dbReference>
<reference evidence="2 3" key="1">
    <citation type="journal article" date="2013" name="Nature">
        <title>Insights into bilaterian evolution from three spiralian genomes.</title>
        <authorList>
            <person name="Simakov O."/>
            <person name="Marletaz F."/>
            <person name="Cho S.J."/>
            <person name="Edsinger-Gonzales E."/>
            <person name="Havlak P."/>
            <person name="Hellsten U."/>
            <person name="Kuo D.H."/>
            <person name="Larsson T."/>
            <person name="Lv J."/>
            <person name="Arendt D."/>
            <person name="Savage R."/>
            <person name="Osoegawa K."/>
            <person name="de Jong P."/>
            <person name="Grimwood J."/>
            <person name="Chapman J.A."/>
            <person name="Shapiro H."/>
            <person name="Aerts A."/>
            <person name="Otillar R.P."/>
            <person name="Terry A.Y."/>
            <person name="Boore J.L."/>
            <person name="Grigoriev I.V."/>
            <person name="Lindberg D.R."/>
            <person name="Seaver E.C."/>
            <person name="Weisblat D.A."/>
            <person name="Putnam N.H."/>
            <person name="Rokhsar D.S."/>
        </authorList>
    </citation>
    <scope>NUCLEOTIDE SEQUENCE [LARGE SCALE GENOMIC DNA]</scope>
</reference>
<keyword evidence="3" id="KW-1185">Reference proteome</keyword>
<evidence type="ECO:0000256" key="1">
    <source>
        <dbReference type="SAM" id="Phobius"/>
    </source>
</evidence>
<dbReference type="EMBL" id="KB202038">
    <property type="protein sequence ID" value="ESO92691.1"/>
    <property type="molecule type" value="Genomic_DNA"/>
</dbReference>
<organism evidence="2 3">
    <name type="scientific">Lottia gigantea</name>
    <name type="common">Giant owl limpet</name>
    <dbReference type="NCBI Taxonomy" id="225164"/>
    <lineage>
        <taxon>Eukaryota</taxon>
        <taxon>Metazoa</taxon>
        <taxon>Spiralia</taxon>
        <taxon>Lophotrochozoa</taxon>
        <taxon>Mollusca</taxon>
        <taxon>Gastropoda</taxon>
        <taxon>Patellogastropoda</taxon>
        <taxon>Lottioidea</taxon>
        <taxon>Lottiidae</taxon>
        <taxon>Lottia</taxon>
    </lineage>
</organism>
<proteinExistence type="predicted"/>
<dbReference type="GeneID" id="20243320"/>
<sequence length="184" mass="20877">MIWFPSVSHAALYLLSFFYFKGRPILKGELKKEIRGKIGEMVILEKNIEAYPEPSFLWKQLISDIEYPFAKTEKVSEINFISTLELILDRSSFGYYIITVQNVINGETRAKTWGINIIEQEVEVDSVDKSGCHEGVGTGIGIGIGISVVCLLLVLLTICIYRKHLAAKKKVPEERSTKLLFDKF</sequence>
<protein>
    <submittedName>
        <fullName evidence="2">Uncharacterized protein</fullName>
    </submittedName>
</protein>
<dbReference type="HOGENOM" id="CLU_1469836_0_0_1"/>
<keyword evidence="1" id="KW-0812">Transmembrane</keyword>
<evidence type="ECO:0000313" key="2">
    <source>
        <dbReference type="EMBL" id="ESO92691.1"/>
    </source>
</evidence>
<dbReference type="RefSeq" id="XP_009056627.1">
    <property type="nucleotide sequence ID" value="XM_009058379.1"/>
</dbReference>
<accession>V4AH06</accession>